<evidence type="ECO:0000256" key="1">
    <source>
        <dbReference type="ARBA" id="ARBA00012493"/>
    </source>
</evidence>
<dbReference type="CDD" id="cd09274">
    <property type="entry name" value="RNase_HI_RT_Ty3"/>
    <property type="match status" value="1"/>
</dbReference>
<keyword evidence="3" id="KW-0808">Transferase</keyword>
<evidence type="ECO:0000256" key="4">
    <source>
        <dbReference type="ARBA" id="ARBA00022695"/>
    </source>
</evidence>
<dbReference type="Gene3D" id="3.30.420.10">
    <property type="entry name" value="Ribonuclease H-like superfamily/Ribonuclease H"/>
    <property type="match status" value="1"/>
</dbReference>
<evidence type="ECO:0000256" key="3">
    <source>
        <dbReference type="ARBA" id="ARBA00022679"/>
    </source>
</evidence>
<dbReference type="SMART" id="SM00343">
    <property type="entry name" value="ZnF_C2HC"/>
    <property type="match status" value="2"/>
</dbReference>
<dbReference type="Pfam" id="PF17919">
    <property type="entry name" value="RT_RNaseH_2"/>
    <property type="match status" value="1"/>
</dbReference>
<dbReference type="InterPro" id="IPR000477">
    <property type="entry name" value="RT_dom"/>
</dbReference>
<keyword evidence="9" id="KW-0511">Multifunctional enzyme</keyword>
<keyword evidence="4" id="KW-0548">Nucleotidyltransferase</keyword>
<dbReference type="InterPro" id="IPR001878">
    <property type="entry name" value="Znf_CCHC"/>
</dbReference>
<dbReference type="Gene3D" id="3.30.70.270">
    <property type="match status" value="2"/>
</dbReference>
<dbReference type="InterPro" id="IPR036875">
    <property type="entry name" value="Znf_CCHC_sf"/>
</dbReference>
<dbReference type="GeneID" id="124295540"/>
<feature type="region of interest" description="Disordered" evidence="11">
    <location>
        <begin position="258"/>
        <end position="322"/>
    </location>
</feature>
<evidence type="ECO:0000256" key="5">
    <source>
        <dbReference type="ARBA" id="ARBA00022722"/>
    </source>
</evidence>
<dbReference type="SUPFAM" id="SSF50630">
    <property type="entry name" value="Acid proteases"/>
    <property type="match status" value="1"/>
</dbReference>
<evidence type="ECO:0000256" key="11">
    <source>
        <dbReference type="SAM" id="MobiDB-lite"/>
    </source>
</evidence>
<evidence type="ECO:0000256" key="2">
    <source>
        <dbReference type="ARBA" id="ARBA00022670"/>
    </source>
</evidence>
<dbReference type="SUPFAM" id="SSF57756">
    <property type="entry name" value="Retrovirus zinc finger-like domains"/>
    <property type="match status" value="1"/>
</dbReference>
<feature type="domain" description="Integrase catalytic" evidence="14">
    <location>
        <begin position="1135"/>
        <end position="1295"/>
    </location>
</feature>
<evidence type="ECO:0000313" key="15">
    <source>
        <dbReference type="Proteomes" id="UP000829291"/>
    </source>
</evidence>
<evidence type="ECO:0000313" key="16">
    <source>
        <dbReference type="RefSeq" id="XP_046601907.1"/>
    </source>
</evidence>
<dbReference type="PROSITE" id="PS50994">
    <property type="entry name" value="INTEGRASE"/>
    <property type="match status" value="1"/>
</dbReference>
<dbReference type="PANTHER" id="PTHR37984">
    <property type="entry name" value="PROTEIN CBG26694"/>
    <property type="match status" value="1"/>
</dbReference>
<dbReference type="PANTHER" id="PTHR37984:SF5">
    <property type="entry name" value="PROTEIN NYNRIN-LIKE"/>
    <property type="match status" value="1"/>
</dbReference>
<dbReference type="Pfam" id="PF00665">
    <property type="entry name" value="rve"/>
    <property type="match status" value="1"/>
</dbReference>
<keyword evidence="7" id="KW-0255">Endonuclease</keyword>
<evidence type="ECO:0000256" key="9">
    <source>
        <dbReference type="ARBA" id="ARBA00023268"/>
    </source>
</evidence>
<dbReference type="EC" id="2.7.7.49" evidence="1"/>
<dbReference type="InterPro" id="IPR021109">
    <property type="entry name" value="Peptidase_aspartic_dom_sf"/>
</dbReference>
<gene>
    <name evidence="16" type="primary">LOC124295540</name>
</gene>
<dbReference type="InterPro" id="IPR041588">
    <property type="entry name" value="Integrase_H2C2"/>
</dbReference>
<organism evidence="15 16">
    <name type="scientific">Neodiprion lecontei</name>
    <name type="common">Redheaded pine sawfly</name>
    <dbReference type="NCBI Taxonomy" id="441921"/>
    <lineage>
        <taxon>Eukaryota</taxon>
        <taxon>Metazoa</taxon>
        <taxon>Ecdysozoa</taxon>
        <taxon>Arthropoda</taxon>
        <taxon>Hexapoda</taxon>
        <taxon>Insecta</taxon>
        <taxon>Pterygota</taxon>
        <taxon>Neoptera</taxon>
        <taxon>Endopterygota</taxon>
        <taxon>Hymenoptera</taxon>
        <taxon>Tenthredinoidea</taxon>
        <taxon>Diprionidae</taxon>
        <taxon>Diprioninae</taxon>
        <taxon>Neodiprion</taxon>
    </lineage>
</organism>
<dbReference type="InterPro" id="IPR012337">
    <property type="entry name" value="RNaseH-like_sf"/>
</dbReference>
<keyword evidence="10" id="KW-0862">Zinc</keyword>
<evidence type="ECO:0000259" key="13">
    <source>
        <dbReference type="PROSITE" id="PS50878"/>
    </source>
</evidence>
<accession>A0ABM3GNQ2</accession>
<dbReference type="Pfam" id="PF17921">
    <property type="entry name" value="Integrase_H2C2"/>
    <property type="match status" value="1"/>
</dbReference>
<keyword evidence="2" id="KW-0645">Protease</keyword>
<keyword evidence="10" id="KW-0479">Metal-binding</keyword>
<dbReference type="SUPFAM" id="SSF53098">
    <property type="entry name" value="Ribonuclease H-like"/>
    <property type="match status" value="1"/>
</dbReference>
<dbReference type="CDD" id="cd01647">
    <property type="entry name" value="RT_LTR"/>
    <property type="match status" value="1"/>
</dbReference>
<dbReference type="RefSeq" id="XP_046601907.1">
    <property type="nucleotide sequence ID" value="XM_046745951.1"/>
</dbReference>
<sequence length="1413" mass="161291">MSGTSGIDIDYSETSWIKELNKPKLIAILTQLGLKFDKAANIDVLRKILRCQIRKVNEEKESKQVDKTEPQGSVQEDNKETIQFHTMAETNSNISRLEFHLGKDDWEMYTERLELYFVANDVRAEKQAAVLLTKISPDTYKLVRHLCAPEKPSTKTFEELVKLINNHLNPKPSETMERCTFYQARQSQTESVSEFAARLKSLSINCNFGDAKIALRDQLVCGLKDHTTKTLLFREDKLTYDSAYKLATALETAEKYASSTDQAAGEPSKTIVNKISSAPKPEYKRQLHTRGRGADRGRRGGNQRYLNRAPMNRGNRSTSENASANTRRSSACFCCGRNNHWARDCYHRFSTCNSCKRKGHLETVCTAQKAVQHLEQESEDQQGDKNDFFMMDDGRERKSSRMTSSNANCSSDNITAEPMYLDVLINNRILKMEMDTGSYATIISKRDKDRYFPNCEVKLISSPLNAYGKVPLEHVGTLDNLQVKIGNEKASLGMRVMKGDGPMLIGRQWLKVFGLWPLKLNKRADMCNKIYGVNETMGFPTKFPKLFGKGPGLYNKGMLRLTLKENTQPVALKARHLPFALASKVENEIDRLVTLGHLEKVDVSEWATPIVPVIKTDGTVRICGNFKLTLNPNLVKDRHPIPLIDEIFLALRSGKTFSQIDLQHAYMQIPVEESSRDYLTIITHKGLYRYTKMPEGIASGPGDFQRKIEQCLAGIDGVIPYIDNIFCTGKDDKEHLEALNAVFKRLEDYGFKVNISKCDFFKEKLDILGFVIDQNGLHKSKTKVKAMIEAPTPVNKEQLDSFLGLITYYARFLPQRAEKLKCLYECTKADNFNWTKQCDKAFEWVKGELVSPRVLAHYDPNTDLILSCDASTYGLGAILSHKYKDGTERPIAFASQIIPEKEASRAIIDKEASAIVFGFKKFYNYVFGKEITLRTDHKPLFFIFGPKQEIPLTIASRLQRWAYFLSRFNYNIEYIKSQQNGNCDALSRLPINDATPVFDDELSSINYISESLQTLSAVEIAKETKKDKVLNKIVRYVNGTWPSVSELSEREQKYYAKRDELYVEKECLLWGYRIIAPESMKNSVLSELHASHFGVVKMKMLARSHVWWPNIDNDIQNVSAACRVCVQERKKPPSVPLTPWPYPDNCWSRIHIDFLGPFHGHMFMIIVDAYSKWPEVIDMNKSTTVPRVLEEVKKVLSRFGLPRHVVTDNGTQFTSKEFQEFCKINGIRQSFTAPHHPATNGAAENFVGTFKDKVDKIVQTGKPLDYAVNLFLFDYRSIEHCTTGRSPSFMMYKREIKTRFDLLRPSVLDSVEKQQSAQIARRKSSRIVEFQIGDTVMVEDFSVRSKARVRGTITKKLSPVTFLVETAPNKTWKRHVDQIIRYTPEIDDINKSVPKVTTNKSDIVLRRSNRLKN</sequence>
<dbReference type="Proteomes" id="UP000829291">
    <property type="component" value="Chromosome 7"/>
</dbReference>
<dbReference type="PROSITE" id="PS50158">
    <property type="entry name" value="ZF_CCHC"/>
    <property type="match status" value="1"/>
</dbReference>
<dbReference type="InterPro" id="IPR001584">
    <property type="entry name" value="Integrase_cat-core"/>
</dbReference>
<dbReference type="Gene3D" id="4.10.60.10">
    <property type="entry name" value="Zinc finger, CCHC-type"/>
    <property type="match status" value="1"/>
</dbReference>
<feature type="domain" description="Reverse transcriptase" evidence="13">
    <location>
        <begin position="543"/>
        <end position="772"/>
    </location>
</feature>
<evidence type="ECO:0000256" key="6">
    <source>
        <dbReference type="ARBA" id="ARBA00022750"/>
    </source>
</evidence>
<keyword evidence="5" id="KW-0540">Nuclease</keyword>
<evidence type="ECO:0000256" key="7">
    <source>
        <dbReference type="ARBA" id="ARBA00022759"/>
    </source>
</evidence>
<keyword evidence="10" id="KW-0863">Zinc-finger</keyword>
<dbReference type="Gene3D" id="2.40.70.10">
    <property type="entry name" value="Acid Proteases"/>
    <property type="match status" value="1"/>
</dbReference>
<evidence type="ECO:0000259" key="12">
    <source>
        <dbReference type="PROSITE" id="PS50158"/>
    </source>
</evidence>
<dbReference type="InterPro" id="IPR043502">
    <property type="entry name" value="DNA/RNA_pol_sf"/>
</dbReference>
<dbReference type="Gene3D" id="3.10.10.10">
    <property type="entry name" value="HIV Type 1 Reverse Transcriptase, subunit A, domain 1"/>
    <property type="match status" value="1"/>
</dbReference>
<dbReference type="Pfam" id="PF00078">
    <property type="entry name" value="RVT_1"/>
    <property type="match status" value="1"/>
</dbReference>
<dbReference type="InterPro" id="IPR043128">
    <property type="entry name" value="Rev_trsase/Diguanyl_cyclase"/>
</dbReference>
<dbReference type="SUPFAM" id="SSF56672">
    <property type="entry name" value="DNA/RNA polymerases"/>
    <property type="match status" value="1"/>
</dbReference>
<keyword evidence="8" id="KW-0238">DNA-binding</keyword>
<evidence type="ECO:0000256" key="10">
    <source>
        <dbReference type="PROSITE-ProRule" id="PRU00047"/>
    </source>
</evidence>
<evidence type="ECO:0000256" key="8">
    <source>
        <dbReference type="ARBA" id="ARBA00023125"/>
    </source>
</evidence>
<keyword evidence="6" id="KW-0064">Aspartyl protease</keyword>
<dbReference type="InterPro" id="IPR041577">
    <property type="entry name" value="RT_RNaseH_2"/>
</dbReference>
<dbReference type="Gene3D" id="1.10.340.70">
    <property type="match status" value="1"/>
</dbReference>
<reference evidence="16" key="1">
    <citation type="submission" date="2025-08" db="UniProtKB">
        <authorList>
            <consortium name="RefSeq"/>
        </authorList>
    </citation>
    <scope>IDENTIFICATION</scope>
    <source>
        <tissue evidence="16">Thorax and Abdomen</tissue>
    </source>
</reference>
<dbReference type="PROSITE" id="PS50878">
    <property type="entry name" value="RT_POL"/>
    <property type="match status" value="1"/>
</dbReference>
<evidence type="ECO:0000259" key="14">
    <source>
        <dbReference type="PROSITE" id="PS50994"/>
    </source>
</evidence>
<dbReference type="InterPro" id="IPR050951">
    <property type="entry name" value="Retrovirus_Pol_polyprotein"/>
</dbReference>
<dbReference type="InterPro" id="IPR036397">
    <property type="entry name" value="RNaseH_sf"/>
</dbReference>
<keyword evidence="15" id="KW-1185">Reference proteome</keyword>
<proteinExistence type="predicted"/>
<protein>
    <recommendedName>
        <fullName evidence="1">RNA-directed DNA polymerase</fullName>
        <ecNumber evidence="1">2.7.7.49</ecNumber>
    </recommendedName>
</protein>
<keyword evidence="7" id="KW-0378">Hydrolase</keyword>
<feature type="domain" description="CCHC-type" evidence="12">
    <location>
        <begin position="332"/>
        <end position="345"/>
    </location>
</feature>
<name>A0ABM3GNQ2_NEOLC</name>